<feature type="domain" description="Nitroreductase" evidence="2">
    <location>
        <begin position="120"/>
        <end position="305"/>
    </location>
</feature>
<feature type="region of interest" description="Disordered" evidence="1">
    <location>
        <begin position="307"/>
        <end position="329"/>
    </location>
</feature>
<comment type="caution">
    <text evidence="3">The sequence shown here is derived from an EMBL/GenBank/DDBJ whole genome shotgun (WGS) entry which is preliminary data.</text>
</comment>
<evidence type="ECO:0000256" key="1">
    <source>
        <dbReference type="SAM" id="MobiDB-lite"/>
    </source>
</evidence>
<dbReference type="Pfam" id="PF00881">
    <property type="entry name" value="Nitroreductase"/>
    <property type="match status" value="1"/>
</dbReference>
<reference evidence="3 4" key="1">
    <citation type="submission" date="2020-11" db="EMBL/GenBank/DDBJ databases">
        <title>Pseudonocardia abyssalis sp. nov. and Pseudonocardia oceani sp. nov., description and phylogenomic analysis of two novel actinomycetes isolated from the deep Southern Ocean.</title>
        <authorList>
            <person name="Parra J."/>
        </authorList>
    </citation>
    <scope>NUCLEOTIDE SEQUENCE [LARGE SCALE GENOMIC DNA]</scope>
    <source>
        <strain evidence="4">KRD185</strain>
    </source>
</reference>
<dbReference type="InterPro" id="IPR050627">
    <property type="entry name" value="Nitroreductase/BluB"/>
</dbReference>
<accession>A0ABS6UHG2</accession>
<evidence type="ECO:0000313" key="3">
    <source>
        <dbReference type="EMBL" id="MBW0131667.1"/>
    </source>
</evidence>
<dbReference type="InterPro" id="IPR029479">
    <property type="entry name" value="Nitroreductase"/>
</dbReference>
<dbReference type="EMBL" id="JADQDF010000001">
    <property type="protein sequence ID" value="MBW0131667.1"/>
    <property type="molecule type" value="Genomic_DNA"/>
</dbReference>
<dbReference type="NCBIfam" id="NF047509">
    <property type="entry name" value="Rv3131_FMN_oxido"/>
    <property type="match status" value="1"/>
</dbReference>
<name>A0ABS6UHG2_9PSEU</name>
<proteinExistence type="predicted"/>
<dbReference type="PANTHER" id="PTHR23026">
    <property type="entry name" value="NADPH NITROREDUCTASE"/>
    <property type="match status" value="1"/>
</dbReference>
<organism evidence="3 4">
    <name type="scientific">Pseudonocardia oceani</name>
    <dbReference type="NCBI Taxonomy" id="2792013"/>
    <lineage>
        <taxon>Bacteria</taxon>
        <taxon>Bacillati</taxon>
        <taxon>Actinomycetota</taxon>
        <taxon>Actinomycetes</taxon>
        <taxon>Pseudonocardiales</taxon>
        <taxon>Pseudonocardiaceae</taxon>
        <taxon>Pseudonocardia</taxon>
    </lineage>
</organism>
<protein>
    <submittedName>
        <fullName evidence="3">NAD(P)H nitroreductase</fullName>
    </submittedName>
</protein>
<keyword evidence="4" id="KW-1185">Reference proteome</keyword>
<gene>
    <name evidence="3" type="ORF">I4I82_28915</name>
</gene>
<evidence type="ECO:0000259" key="2">
    <source>
        <dbReference type="Pfam" id="PF00881"/>
    </source>
</evidence>
<evidence type="ECO:0000313" key="4">
    <source>
        <dbReference type="Proteomes" id="UP000694300"/>
    </source>
</evidence>
<dbReference type="Proteomes" id="UP000694300">
    <property type="component" value="Unassembled WGS sequence"/>
</dbReference>
<dbReference type="PANTHER" id="PTHR23026:SF123">
    <property type="entry name" value="NAD(P)H NITROREDUCTASE RV3131-RELATED"/>
    <property type="match status" value="1"/>
</dbReference>
<sequence length="329" mass="35044">MDPRTVRSALELATRAPSVHNSQPWRWRVGRRTIHLHPDLRRWLPVTDTEGRDIGLSCGAALHHLTVALGALGLTTRVHRLPNPTEPDHFAAVELGAGPPADTDLADADLADADLADAIVHRRTDRRRYTDWEVPDAFVTELVARAADHGALLRPVTDPAARRRLVRAIEEAGRTQEATEGYRTETALWSGAGTGTDGVPAGNLLADPVGTGDGTARRFAPGQLDQPADGTDGALLLVLGTTSDDALSWLRAGEAMSAVLLHATRLGLAGCPLSQPLEVPGTRIAVRDEILGGTLVPQLVLRIGWAPSGPPLPATPRRPVEDVVETTAD</sequence>